<evidence type="ECO:0000256" key="7">
    <source>
        <dbReference type="RuleBase" id="RU003331"/>
    </source>
</evidence>
<dbReference type="PROSITE" id="PS00113">
    <property type="entry name" value="ADENYLATE_KINASE"/>
    <property type="match status" value="1"/>
</dbReference>
<dbReference type="EMBL" id="QZJW01000019">
    <property type="protein sequence ID" value="RJO61389.1"/>
    <property type="molecule type" value="Genomic_DNA"/>
</dbReference>
<comment type="function">
    <text evidence="5">Catalyzes the reversible transfer of the terminal phosphate group between ATP and AMP. Plays an important role in cellular energy homeostasis and in adenine nucleotide metabolism.</text>
</comment>
<dbReference type="GO" id="GO:0044209">
    <property type="term" value="P:AMP salvage"/>
    <property type="evidence" value="ECO:0007669"/>
    <property type="project" value="UniProtKB-UniRule"/>
</dbReference>
<feature type="binding site" evidence="5">
    <location>
        <begin position="55"/>
        <end position="57"/>
    </location>
    <ligand>
        <name>AMP</name>
        <dbReference type="ChEBI" id="CHEBI:456215"/>
    </ligand>
</feature>
<keyword evidence="3 5" id="KW-0547">Nucleotide-binding</keyword>
<dbReference type="CDD" id="cd01428">
    <property type="entry name" value="ADK"/>
    <property type="match status" value="1"/>
</dbReference>
<dbReference type="AlphaFoldDB" id="A0A419DE54"/>
<feature type="binding site" evidence="5">
    <location>
        <position position="90"/>
    </location>
    <ligand>
        <name>AMP</name>
        <dbReference type="ChEBI" id="CHEBI:456215"/>
    </ligand>
</feature>
<protein>
    <recommendedName>
        <fullName evidence="5 7">Adenylate kinase</fullName>
        <shortName evidence="5">AK</shortName>
        <ecNumber evidence="5 7">2.7.4.3</ecNumber>
    </recommendedName>
    <alternativeName>
        <fullName evidence="5">ATP-AMP transphosphorylase</fullName>
    </alternativeName>
    <alternativeName>
        <fullName evidence="5">ATP:AMP phosphotransferase</fullName>
    </alternativeName>
    <alternativeName>
        <fullName evidence="5">Adenylate monophosphate kinase</fullName>
    </alternativeName>
</protein>
<feature type="binding site" evidence="5">
    <location>
        <position position="161"/>
    </location>
    <ligand>
        <name>AMP</name>
        <dbReference type="ChEBI" id="CHEBI:456215"/>
    </ligand>
</feature>
<evidence type="ECO:0000313" key="9">
    <source>
        <dbReference type="Proteomes" id="UP000285655"/>
    </source>
</evidence>
<name>A0A419DE54_9BACT</name>
<comment type="domain">
    <text evidence="5">Consists of three domains, a large central CORE domain and two small peripheral domains, NMPbind and LID, which undergo movements during catalysis. The LID domain closes over the site of phosphoryl transfer upon ATP binding. Assembling and dissambling the active center during each catalytic cycle provides an effective means to prevent ATP hydrolysis.</text>
</comment>
<dbReference type="InterPro" id="IPR000850">
    <property type="entry name" value="Adenylat/UMP-CMP_kin"/>
</dbReference>
<evidence type="ECO:0000256" key="6">
    <source>
        <dbReference type="RuleBase" id="RU003330"/>
    </source>
</evidence>
<sequence>MRDVLLLFGMQGSGKGTQAERVKENFGYTDISIGKLLRDKAKEDPSISEFQKSGELVPDEIVEKLVEEKIESLADGEKILFDGFPRLKTQLDMYKRLAEKYGFNTLAILIDIPEEEAVKRIGTRYTCSQCEKIGFKPGKCEKCGSEMVRREDDTEGAVRERIGIFKRDTAPLTEYFKEKGELAIVDGVGSFDEVTERIFKAIDKHYQK</sequence>
<comment type="catalytic activity">
    <reaction evidence="5 7">
        <text>AMP + ATP = 2 ADP</text>
        <dbReference type="Rhea" id="RHEA:12973"/>
        <dbReference type="ChEBI" id="CHEBI:30616"/>
        <dbReference type="ChEBI" id="CHEBI:456215"/>
        <dbReference type="ChEBI" id="CHEBI:456216"/>
        <dbReference type="EC" id="2.7.4.3"/>
    </reaction>
</comment>
<keyword evidence="1 5" id="KW-0808">Transferase</keyword>
<proteinExistence type="inferred from homology"/>
<dbReference type="PANTHER" id="PTHR23359">
    <property type="entry name" value="NUCLEOTIDE KINASE"/>
    <property type="match status" value="1"/>
</dbReference>
<dbReference type="InterPro" id="IPR027417">
    <property type="entry name" value="P-loop_NTPase"/>
</dbReference>
<comment type="pathway">
    <text evidence="5">Purine metabolism; AMP biosynthesis via salvage pathway; AMP from ADP: step 1/1.</text>
</comment>
<feature type="binding site" evidence="5">
    <location>
        <position position="38"/>
    </location>
    <ligand>
        <name>AMP</name>
        <dbReference type="ChEBI" id="CHEBI:456215"/>
    </ligand>
</feature>
<accession>A0A419DE54</accession>
<dbReference type="UniPathway" id="UPA00588">
    <property type="reaction ID" value="UER00649"/>
</dbReference>
<evidence type="ECO:0000256" key="1">
    <source>
        <dbReference type="ARBA" id="ARBA00022679"/>
    </source>
</evidence>
<keyword evidence="2 5" id="KW-0545">Nucleotide biosynthesis</keyword>
<evidence type="ECO:0000256" key="5">
    <source>
        <dbReference type="HAMAP-Rule" id="MF_00235"/>
    </source>
</evidence>
<evidence type="ECO:0000313" key="8">
    <source>
        <dbReference type="EMBL" id="RJO61389.1"/>
    </source>
</evidence>
<feature type="binding site" evidence="5">
    <location>
        <begin position="12"/>
        <end position="17"/>
    </location>
    <ligand>
        <name>ATP</name>
        <dbReference type="ChEBI" id="CHEBI:30616"/>
    </ligand>
</feature>
<comment type="caution">
    <text evidence="8">The sequence shown here is derived from an EMBL/GenBank/DDBJ whole genome shotgun (WGS) entry which is preliminary data.</text>
</comment>
<reference evidence="8 9" key="1">
    <citation type="journal article" date="2017" name="ISME J.">
        <title>Energy and carbon metabolisms in a deep terrestrial subsurface fluid microbial community.</title>
        <authorList>
            <person name="Momper L."/>
            <person name="Jungbluth S.P."/>
            <person name="Lee M.D."/>
            <person name="Amend J.P."/>
        </authorList>
    </citation>
    <scope>NUCLEOTIDE SEQUENCE [LARGE SCALE GENOMIC DNA]</scope>
    <source>
        <strain evidence="8">SURF_29</strain>
    </source>
</reference>
<comment type="subunit">
    <text evidence="5 7">Monomer.</text>
</comment>
<keyword evidence="5 7" id="KW-0067">ATP-binding</keyword>
<feature type="binding site" evidence="5">
    <location>
        <position position="150"/>
    </location>
    <ligand>
        <name>AMP</name>
        <dbReference type="ChEBI" id="CHEBI:456215"/>
    </ligand>
</feature>
<dbReference type="GO" id="GO:0005524">
    <property type="term" value="F:ATP binding"/>
    <property type="evidence" value="ECO:0007669"/>
    <property type="project" value="UniProtKB-UniRule"/>
</dbReference>
<feature type="binding site" evidence="5">
    <location>
        <begin position="83"/>
        <end position="86"/>
    </location>
    <ligand>
        <name>AMP</name>
        <dbReference type="ChEBI" id="CHEBI:456215"/>
    </ligand>
</feature>
<comment type="caution">
    <text evidence="5">Lacks conserved residue(s) required for the propagation of feature annotation.</text>
</comment>
<dbReference type="GO" id="GO:0005737">
    <property type="term" value="C:cytoplasm"/>
    <property type="evidence" value="ECO:0007669"/>
    <property type="project" value="UniProtKB-SubCell"/>
</dbReference>
<dbReference type="EC" id="2.7.4.3" evidence="5 7"/>
<gene>
    <name evidence="5" type="primary">adk</name>
    <name evidence="8" type="ORF">C4544_02630</name>
</gene>
<dbReference type="Gene3D" id="3.40.50.300">
    <property type="entry name" value="P-loop containing nucleotide triphosphate hydrolases"/>
    <property type="match status" value="1"/>
</dbReference>
<feature type="binding site" evidence="5">
    <location>
        <position position="189"/>
    </location>
    <ligand>
        <name>ATP</name>
        <dbReference type="ChEBI" id="CHEBI:30616"/>
    </ligand>
</feature>
<dbReference type="PRINTS" id="PR00094">
    <property type="entry name" value="ADENYLTKNASE"/>
</dbReference>
<feature type="binding site" evidence="5">
    <location>
        <position position="124"/>
    </location>
    <ligand>
        <name>ATP</name>
        <dbReference type="ChEBI" id="CHEBI:30616"/>
    </ligand>
</feature>
<comment type="subcellular location">
    <subcellularLocation>
        <location evidence="5 7">Cytoplasm</location>
    </subcellularLocation>
</comment>
<dbReference type="Proteomes" id="UP000285655">
    <property type="component" value="Unassembled WGS sequence"/>
</dbReference>
<comment type="similarity">
    <text evidence="5 6">Belongs to the adenylate kinase family.</text>
</comment>
<dbReference type="Pfam" id="PF00406">
    <property type="entry name" value="ADK"/>
    <property type="match status" value="1"/>
</dbReference>
<dbReference type="SUPFAM" id="SSF52540">
    <property type="entry name" value="P-loop containing nucleoside triphosphate hydrolases"/>
    <property type="match status" value="1"/>
</dbReference>
<organism evidence="8 9">
    <name type="scientific">candidate division WS5 bacterium</name>
    <dbReference type="NCBI Taxonomy" id="2093353"/>
    <lineage>
        <taxon>Bacteria</taxon>
        <taxon>candidate division WS5</taxon>
    </lineage>
</organism>
<keyword evidence="5" id="KW-0963">Cytoplasm</keyword>
<dbReference type="HAMAP" id="MF_00235">
    <property type="entry name" value="Adenylate_kinase_Adk"/>
    <property type="match status" value="1"/>
</dbReference>
<evidence type="ECO:0000256" key="4">
    <source>
        <dbReference type="ARBA" id="ARBA00022777"/>
    </source>
</evidence>
<evidence type="ECO:0000256" key="3">
    <source>
        <dbReference type="ARBA" id="ARBA00022741"/>
    </source>
</evidence>
<dbReference type="GO" id="GO:0004017">
    <property type="term" value="F:AMP kinase activity"/>
    <property type="evidence" value="ECO:0007669"/>
    <property type="project" value="UniProtKB-UniRule"/>
</dbReference>
<evidence type="ECO:0000256" key="2">
    <source>
        <dbReference type="ARBA" id="ARBA00022727"/>
    </source>
</evidence>
<keyword evidence="4 5" id="KW-0418">Kinase</keyword>
<dbReference type="InterPro" id="IPR033690">
    <property type="entry name" value="Adenylat_kinase_CS"/>
</dbReference>